<reference evidence="5" key="1">
    <citation type="submission" date="2022-11" db="UniProtKB">
        <authorList>
            <consortium name="WormBaseParasite"/>
        </authorList>
    </citation>
    <scope>IDENTIFICATION</scope>
</reference>
<feature type="region of interest" description="Disordered" evidence="2">
    <location>
        <begin position="335"/>
        <end position="379"/>
    </location>
</feature>
<feature type="transmembrane region" description="Helical" evidence="3">
    <location>
        <begin position="154"/>
        <end position="178"/>
    </location>
</feature>
<dbReference type="InterPro" id="IPR036259">
    <property type="entry name" value="MFS_trans_sf"/>
</dbReference>
<organism evidence="4 5">
    <name type="scientific">Acrobeloides nanus</name>
    <dbReference type="NCBI Taxonomy" id="290746"/>
    <lineage>
        <taxon>Eukaryota</taxon>
        <taxon>Metazoa</taxon>
        <taxon>Ecdysozoa</taxon>
        <taxon>Nematoda</taxon>
        <taxon>Chromadorea</taxon>
        <taxon>Rhabditida</taxon>
        <taxon>Tylenchina</taxon>
        <taxon>Cephalobomorpha</taxon>
        <taxon>Cephaloboidea</taxon>
        <taxon>Cephalobidae</taxon>
        <taxon>Acrobeloides</taxon>
    </lineage>
</organism>
<evidence type="ECO:0000313" key="5">
    <source>
        <dbReference type="WBParaSite" id="ACRNAN_scaffold17789.g30705.t1"/>
    </source>
</evidence>
<dbReference type="GO" id="GO:0043252">
    <property type="term" value="P:sodium-independent organic anion transport"/>
    <property type="evidence" value="ECO:0007669"/>
    <property type="project" value="TreeGrafter"/>
</dbReference>
<keyword evidence="4" id="KW-1185">Reference proteome</keyword>
<accession>A0A914D241</accession>
<dbReference type="SUPFAM" id="SSF103473">
    <property type="entry name" value="MFS general substrate transporter"/>
    <property type="match status" value="1"/>
</dbReference>
<feature type="transmembrane region" description="Helical" evidence="3">
    <location>
        <begin position="6"/>
        <end position="23"/>
    </location>
</feature>
<dbReference type="PANTHER" id="PTHR11388:SF150">
    <property type="entry name" value="SOLUTE CARRIER ORGANIC ANION TRANSPORTER FAMILY MEMBER"/>
    <property type="match status" value="1"/>
</dbReference>
<dbReference type="InterPro" id="IPR004156">
    <property type="entry name" value="OATP"/>
</dbReference>
<keyword evidence="3" id="KW-0812">Transmembrane</keyword>
<sequence>MAVMGVIGFAAGVMIGSVVMRVTKLEGRRAAAWVGFCSLAAASLSFMNAGVGCTSTMTALGQSLPQHFNASAFTTSCAQGGCDGTPIYPVCNEQHEVFYSPCHAGCPVDISFLAQEKNATQAFTFENCNYSRNESGSVSRDFCVDEGCDFWSKIYFVNMAITGLIGGMGVTPGVLIMLRAVPPMDRSVSLGFNGFLVSLLATLPSPVLWGYIIDKFCILWETKCDSSRGSCALYDAINLRISLHVIYGMLRLISLVSDIYVWYHAKDLKLTMEEVEEDGNKDKEEKTSDEGFFEPSKKDYLKFEKNSTETIPLASFPQNGDSLAMPVFVQSPHDLLHHPHEHSQGPKKNVSLDLRHRQDKEEAKEKTKSLPRAHENDIA</sequence>
<feature type="transmembrane region" description="Helical" evidence="3">
    <location>
        <begin position="245"/>
        <end position="263"/>
    </location>
</feature>
<keyword evidence="1" id="KW-1015">Disulfide bond</keyword>
<dbReference type="Proteomes" id="UP000887540">
    <property type="component" value="Unplaced"/>
</dbReference>
<feature type="compositionally biased region" description="Basic and acidic residues" evidence="2">
    <location>
        <begin position="353"/>
        <end position="379"/>
    </location>
</feature>
<keyword evidence="3" id="KW-1133">Transmembrane helix</keyword>
<evidence type="ECO:0000256" key="2">
    <source>
        <dbReference type="SAM" id="MobiDB-lite"/>
    </source>
</evidence>
<dbReference type="AlphaFoldDB" id="A0A914D241"/>
<evidence type="ECO:0000313" key="4">
    <source>
        <dbReference type="Proteomes" id="UP000887540"/>
    </source>
</evidence>
<feature type="transmembrane region" description="Helical" evidence="3">
    <location>
        <begin position="190"/>
        <end position="212"/>
    </location>
</feature>
<dbReference type="WBParaSite" id="ACRNAN_scaffold17789.g30705.t1">
    <property type="protein sequence ID" value="ACRNAN_scaffold17789.g30705.t1"/>
    <property type="gene ID" value="ACRNAN_scaffold17789.g30705"/>
</dbReference>
<feature type="compositionally biased region" description="Basic and acidic residues" evidence="2">
    <location>
        <begin position="335"/>
        <end position="344"/>
    </location>
</feature>
<dbReference type="PANTHER" id="PTHR11388">
    <property type="entry name" value="ORGANIC ANION TRANSPORTER"/>
    <property type="match status" value="1"/>
</dbReference>
<dbReference type="Pfam" id="PF03137">
    <property type="entry name" value="OATP"/>
    <property type="match status" value="1"/>
</dbReference>
<dbReference type="GO" id="GO:0015347">
    <property type="term" value="F:sodium-independent organic anion transmembrane transporter activity"/>
    <property type="evidence" value="ECO:0007669"/>
    <property type="project" value="TreeGrafter"/>
</dbReference>
<dbReference type="GO" id="GO:0016323">
    <property type="term" value="C:basolateral plasma membrane"/>
    <property type="evidence" value="ECO:0007669"/>
    <property type="project" value="TreeGrafter"/>
</dbReference>
<proteinExistence type="predicted"/>
<feature type="transmembrane region" description="Helical" evidence="3">
    <location>
        <begin position="30"/>
        <end position="51"/>
    </location>
</feature>
<protein>
    <submittedName>
        <fullName evidence="5">Solute carrier organic anion transporter family member</fullName>
    </submittedName>
</protein>
<name>A0A914D241_9BILA</name>
<keyword evidence="3" id="KW-0472">Membrane</keyword>
<evidence type="ECO:0000256" key="3">
    <source>
        <dbReference type="SAM" id="Phobius"/>
    </source>
</evidence>
<evidence type="ECO:0000256" key="1">
    <source>
        <dbReference type="ARBA" id="ARBA00023157"/>
    </source>
</evidence>